<keyword evidence="2" id="KW-1185">Reference proteome</keyword>
<protein>
    <submittedName>
        <fullName evidence="1">Uncharacterized protein</fullName>
    </submittedName>
</protein>
<organism evidence="1 2">
    <name type="scientific">Deinococcus humi</name>
    <dbReference type="NCBI Taxonomy" id="662880"/>
    <lineage>
        <taxon>Bacteria</taxon>
        <taxon>Thermotogati</taxon>
        <taxon>Deinococcota</taxon>
        <taxon>Deinococci</taxon>
        <taxon>Deinococcales</taxon>
        <taxon>Deinococcaceae</taxon>
        <taxon>Deinococcus</taxon>
    </lineage>
</organism>
<dbReference type="AlphaFoldDB" id="A0A7W8JYB8"/>
<evidence type="ECO:0000313" key="1">
    <source>
        <dbReference type="EMBL" id="MBB5364001.1"/>
    </source>
</evidence>
<comment type="caution">
    <text evidence="1">The sequence shown here is derived from an EMBL/GenBank/DDBJ whole genome shotgun (WGS) entry which is preliminary data.</text>
</comment>
<dbReference type="Proteomes" id="UP000552709">
    <property type="component" value="Unassembled WGS sequence"/>
</dbReference>
<proteinExistence type="predicted"/>
<reference evidence="1 2" key="1">
    <citation type="submission" date="2020-08" db="EMBL/GenBank/DDBJ databases">
        <title>Genomic Encyclopedia of Type Strains, Phase IV (KMG-IV): sequencing the most valuable type-strain genomes for metagenomic binning, comparative biology and taxonomic classification.</title>
        <authorList>
            <person name="Goeker M."/>
        </authorList>
    </citation>
    <scope>NUCLEOTIDE SEQUENCE [LARGE SCALE GENOMIC DNA]</scope>
    <source>
        <strain evidence="1 2">DSM 27939</strain>
    </source>
</reference>
<sequence>MTLTAPEFPLSEADALTHLKDALGSNYGGATDPATLTRALSVDGIHDGPPSMEGVQFHVRPWATAARLIEENTEYEVNSGLAARIDRKLQSLKAKQRQMDALAGILHLLPSTAEEWGQVPSGSAPVEAVF</sequence>
<dbReference type="RefSeq" id="WP_184133767.1">
    <property type="nucleotide sequence ID" value="NZ_JACHFL010000008.1"/>
</dbReference>
<accession>A0A7W8JYB8</accession>
<dbReference type="EMBL" id="JACHFL010000008">
    <property type="protein sequence ID" value="MBB5364001.1"/>
    <property type="molecule type" value="Genomic_DNA"/>
</dbReference>
<gene>
    <name evidence="1" type="ORF">HNQ08_003108</name>
</gene>
<evidence type="ECO:0000313" key="2">
    <source>
        <dbReference type="Proteomes" id="UP000552709"/>
    </source>
</evidence>
<name>A0A7W8JYB8_9DEIO</name>